<keyword evidence="2" id="KW-1185">Reference proteome</keyword>
<evidence type="ECO:0000313" key="2">
    <source>
        <dbReference type="Proteomes" id="UP001322277"/>
    </source>
</evidence>
<dbReference type="KEGG" id="cdet:87940313"/>
<dbReference type="AlphaFoldDB" id="A0AAX4I6G6"/>
<name>A0AAX4I6G6_9PEZI</name>
<sequence>MTTTTTAIFHQFTRPSPGLRAPLWELTVEPRIVDVRVVYHRPDPLKFKRSDLGALTDRWMDKRLLPIRHLRLSTPALVQLQACHEACDNLRRHPDI</sequence>
<gene>
    <name evidence="1" type="ORF">CDEST_03810</name>
</gene>
<dbReference type="EMBL" id="CP137306">
    <property type="protein sequence ID" value="WQF78796.1"/>
    <property type="molecule type" value="Genomic_DNA"/>
</dbReference>
<proteinExistence type="predicted"/>
<dbReference type="RefSeq" id="XP_062776020.1">
    <property type="nucleotide sequence ID" value="XM_062919969.1"/>
</dbReference>
<protein>
    <submittedName>
        <fullName evidence="1">2EXR domain-containing protein</fullName>
    </submittedName>
</protein>
<accession>A0AAX4I6G6</accession>
<reference evidence="2" key="1">
    <citation type="journal article" date="2023" name="bioRxiv">
        <title>Complete genome of the Medicago anthracnose fungus, Colletotrichum destructivum, reveals a mini-chromosome-like region within a core chromosome.</title>
        <authorList>
            <person name="Lapalu N."/>
            <person name="Simon A."/>
            <person name="Lu A."/>
            <person name="Plaumann P.-L."/>
            <person name="Amselem J."/>
            <person name="Pigne S."/>
            <person name="Auger A."/>
            <person name="Koch C."/>
            <person name="Dallery J.-F."/>
            <person name="O'Connell R.J."/>
        </authorList>
    </citation>
    <scope>NUCLEOTIDE SEQUENCE [LARGE SCALE GENOMIC DNA]</scope>
    <source>
        <strain evidence="2">CBS 520.97</strain>
    </source>
</reference>
<dbReference type="GeneID" id="87940313"/>
<organism evidence="1 2">
    <name type="scientific">Colletotrichum destructivum</name>
    <dbReference type="NCBI Taxonomy" id="34406"/>
    <lineage>
        <taxon>Eukaryota</taxon>
        <taxon>Fungi</taxon>
        <taxon>Dikarya</taxon>
        <taxon>Ascomycota</taxon>
        <taxon>Pezizomycotina</taxon>
        <taxon>Sordariomycetes</taxon>
        <taxon>Hypocreomycetidae</taxon>
        <taxon>Glomerellales</taxon>
        <taxon>Glomerellaceae</taxon>
        <taxon>Colletotrichum</taxon>
        <taxon>Colletotrichum destructivum species complex</taxon>
    </lineage>
</organism>
<evidence type="ECO:0000313" key="1">
    <source>
        <dbReference type="EMBL" id="WQF78796.1"/>
    </source>
</evidence>
<dbReference type="Proteomes" id="UP001322277">
    <property type="component" value="Chromosome 2"/>
</dbReference>